<dbReference type="InterPro" id="IPR005891">
    <property type="entry name" value="DevC"/>
</dbReference>
<name>A0A8J7F8C2_9CYAN</name>
<evidence type="ECO:0000256" key="3">
    <source>
        <dbReference type="ARBA" id="ARBA00022475"/>
    </source>
</evidence>
<dbReference type="PIRSF" id="PIRSF031773">
    <property type="entry name" value="DevC"/>
    <property type="match status" value="1"/>
</dbReference>
<dbReference type="Pfam" id="PF12704">
    <property type="entry name" value="MacB_PCD"/>
    <property type="match status" value="1"/>
</dbReference>
<sequence>MVSIARKNLFEDIPRFLVAQAGIMFAVSLVTIQTGVFNGVIRSTVTLVENSRADIWLASDKMVHLELTQQLLFDYAVRARKVDGVKRAEALLQGSARWNVPNGKLNVVKVFGFPPTGQLFVPGEMVEGDVKSLRNPYTVIVDQSNLKSLKVKQIGDTAQVGSLPVQVVGFTQNTQSVVSSSVLFTSLETANAYANASVTTNVNCTWVGEELQCRNVYQKDTNAQKQQSANEPPPTLSLNTPISYVLIQAQPGENIPQLKKRLEATFPETKAYTTAELSQKIRVFWQQSTGIGFILGLGAAVGIVVGVVIVGQILYSAVADHLKEFGTLKAMGASNRVIYGIIIEQALWMAILGYIPGMLLCWGLGAWTLATQGIVILITPFTAVGVFGVTVLMCVGSALFAIQKVSKVDPAIVFKA</sequence>
<keyword evidence="2" id="KW-0813">Transport</keyword>
<protein>
    <submittedName>
        <fullName evidence="10">ABC transporter permease</fullName>
    </submittedName>
</protein>
<gene>
    <name evidence="10" type="ORF">IQ247_00715</name>
</gene>
<comment type="caution">
    <text evidence="10">The sequence shown here is derived from an EMBL/GenBank/DDBJ whole genome shotgun (WGS) entry which is preliminary data.</text>
</comment>
<feature type="transmembrane region" description="Helical" evidence="7">
    <location>
        <begin position="290"/>
        <end position="317"/>
    </location>
</feature>
<organism evidence="10 11">
    <name type="scientific">Plectonema cf. radiosum LEGE 06105</name>
    <dbReference type="NCBI Taxonomy" id="945769"/>
    <lineage>
        <taxon>Bacteria</taxon>
        <taxon>Bacillati</taxon>
        <taxon>Cyanobacteriota</taxon>
        <taxon>Cyanophyceae</taxon>
        <taxon>Oscillatoriophycideae</taxon>
        <taxon>Oscillatoriales</taxon>
        <taxon>Microcoleaceae</taxon>
        <taxon>Plectonema</taxon>
    </lineage>
</organism>
<comment type="subcellular location">
    <subcellularLocation>
        <location evidence="1">Cell membrane</location>
        <topology evidence="1">Multi-pass membrane protein</topology>
    </subcellularLocation>
</comment>
<dbReference type="InterPro" id="IPR003838">
    <property type="entry name" value="ABC3_permease_C"/>
</dbReference>
<accession>A0A8J7F8C2</accession>
<evidence type="ECO:0000313" key="10">
    <source>
        <dbReference type="EMBL" id="MBE9211253.1"/>
    </source>
</evidence>
<evidence type="ECO:0000256" key="5">
    <source>
        <dbReference type="ARBA" id="ARBA00022989"/>
    </source>
</evidence>
<dbReference type="Pfam" id="PF02687">
    <property type="entry name" value="FtsX"/>
    <property type="match status" value="1"/>
</dbReference>
<evidence type="ECO:0000256" key="2">
    <source>
        <dbReference type="ARBA" id="ARBA00022448"/>
    </source>
</evidence>
<dbReference type="PANTHER" id="PTHR43738">
    <property type="entry name" value="ABC TRANSPORTER, MEMBRANE PROTEIN"/>
    <property type="match status" value="1"/>
</dbReference>
<feature type="domain" description="MacB-like periplasmic core" evidence="9">
    <location>
        <begin position="21"/>
        <end position="264"/>
    </location>
</feature>
<dbReference type="InterPro" id="IPR051125">
    <property type="entry name" value="ABC-4/HrtB_transporter"/>
</dbReference>
<evidence type="ECO:0000313" key="11">
    <source>
        <dbReference type="Proteomes" id="UP000620559"/>
    </source>
</evidence>
<dbReference type="AlphaFoldDB" id="A0A8J7F8C2"/>
<reference evidence="10" key="1">
    <citation type="submission" date="2020-10" db="EMBL/GenBank/DDBJ databases">
        <authorList>
            <person name="Castelo-Branco R."/>
            <person name="Eusebio N."/>
            <person name="Adriana R."/>
            <person name="Vieira A."/>
            <person name="Brugerolle De Fraissinette N."/>
            <person name="Rezende De Castro R."/>
            <person name="Schneider M.P."/>
            <person name="Vasconcelos V."/>
            <person name="Leao P.N."/>
        </authorList>
    </citation>
    <scope>NUCLEOTIDE SEQUENCE</scope>
    <source>
        <strain evidence="10">LEGE 06105</strain>
    </source>
</reference>
<evidence type="ECO:0000256" key="7">
    <source>
        <dbReference type="SAM" id="Phobius"/>
    </source>
</evidence>
<evidence type="ECO:0000256" key="1">
    <source>
        <dbReference type="ARBA" id="ARBA00004651"/>
    </source>
</evidence>
<dbReference type="PANTHER" id="PTHR43738:SF1">
    <property type="entry name" value="HEMIN TRANSPORT SYSTEM PERMEASE PROTEIN HRTB-RELATED"/>
    <property type="match status" value="1"/>
</dbReference>
<proteinExistence type="predicted"/>
<evidence type="ECO:0000259" key="9">
    <source>
        <dbReference type="Pfam" id="PF12704"/>
    </source>
</evidence>
<evidence type="ECO:0000256" key="4">
    <source>
        <dbReference type="ARBA" id="ARBA00022692"/>
    </source>
</evidence>
<evidence type="ECO:0000256" key="6">
    <source>
        <dbReference type="ARBA" id="ARBA00023136"/>
    </source>
</evidence>
<dbReference type="GO" id="GO:0005886">
    <property type="term" value="C:plasma membrane"/>
    <property type="evidence" value="ECO:0007669"/>
    <property type="project" value="UniProtKB-SubCell"/>
</dbReference>
<dbReference type="InterPro" id="IPR025857">
    <property type="entry name" value="MacB_PCD"/>
</dbReference>
<keyword evidence="3" id="KW-1003">Cell membrane</keyword>
<dbReference type="RefSeq" id="WP_193915825.1">
    <property type="nucleotide sequence ID" value="NZ_JADEWL010000002.1"/>
</dbReference>
<evidence type="ECO:0000259" key="8">
    <source>
        <dbReference type="Pfam" id="PF02687"/>
    </source>
</evidence>
<dbReference type="EMBL" id="JADEWL010000002">
    <property type="protein sequence ID" value="MBE9211253.1"/>
    <property type="molecule type" value="Genomic_DNA"/>
</dbReference>
<keyword evidence="11" id="KW-1185">Reference proteome</keyword>
<feature type="transmembrane region" description="Helical" evidence="7">
    <location>
        <begin position="374"/>
        <end position="402"/>
    </location>
</feature>
<feature type="transmembrane region" description="Helical" evidence="7">
    <location>
        <begin position="337"/>
        <end position="362"/>
    </location>
</feature>
<feature type="domain" description="ABC3 transporter permease C-terminal" evidence="8">
    <location>
        <begin position="299"/>
        <end position="410"/>
    </location>
</feature>
<keyword evidence="5 7" id="KW-1133">Transmembrane helix</keyword>
<keyword evidence="4 7" id="KW-0812">Transmembrane</keyword>
<keyword evidence="6 7" id="KW-0472">Membrane</keyword>
<dbReference type="Proteomes" id="UP000620559">
    <property type="component" value="Unassembled WGS sequence"/>
</dbReference>